<evidence type="ECO:0000259" key="3">
    <source>
        <dbReference type="PROSITE" id="PS50110"/>
    </source>
</evidence>
<dbReference type="PANTHER" id="PTHR44591:SF3">
    <property type="entry name" value="RESPONSE REGULATORY DOMAIN-CONTAINING PROTEIN"/>
    <property type="match status" value="1"/>
</dbReference>
<dbReference type="Proteomes" id="UP000093080">
    <property type="component" value="Unassembled WGS sequence"/>
</dbReference>
<feature type="modified residue" description="4-aspartylphosphate" evidence="2">
    <location>
        <position position="54"/>
    </location>
</feature>
<protein>
    <submittedName>
        <fullName evidence="4">Two-component response regulator</fullName>
    </submittedName>
</protein>
<evidence type="ECO:0000256" key="2">
    <source>
        <dbReference type="PROSITE-ProRule" id="PRU00169"/>
    </source>
</evidence>
<dbReference type="SUPFAM" id="SSF52172">
    <property type="entry name" value="CheY-like"/>
    <property type="match status" value="1"/>
</dbReference>
<comment type="caution">
    <text evidence="4">The sequence shown here is derived from an EMBL/GenBank/DDBJ whole genome shotgun (WGS) entry which is preliminary data.</text>
</comment>
<dbReference type="PROSITE" id="PS50110">
    <property type="entry name" value="RESPONSE_REGULATORY"/>
    <property type="match status" value="1"/>
</dbReference>
<organism evidence="4 5">
    <name type="scientific">Dissulfuribacter thermophilus</name>
    <dbReference type="NCBI Taxonomy" id="1156395"/>
    <lineage>
        <taxon>Bacteria</taxon>
        <taxon>Pseudomonadati</taxon>
        <taxon>Thermodesulfobacteriota</taxon>
        <taxon>Dissulfuribacteria</taxon>
        <taxon>Dissulfuribacterales</taxon>
        <taxon>Dissulfuribacteraceae</taxon>
        <taxon>Dissulfuribacter</taxon>
    </lineage>
</organism>
<name>A0A1B9F9H2_9BACT</name>
<keyword evidence="5" id="KW-1185">Reference proteome</keyword>
<dbReference type="AlphaFoldDB" id="A0A1B9F9H2"/>
<evidence type="ECO:0000313" key="4">
    <source>
        <dbReference type="EMBL" id="OCC16560.1"/>
    </source>
</evidence>
<proteinExistence type="predicted"/>
<dbReference type="EMBL" id="MAGO01000001">
    <property type="protein sequence ID" value="OCC16560.1"/>
    <property type="molecule type" value="Genomic_DNA"/>
</dbReference>
<feature type="domain" description="Response regulatory" evidence="3">
    <location>
        <begin position="5"/>
        <end position="119"/>
    </location>
</feature>
<dbReference type="InterPro" id="IPR001789">
    <property type="entry name" value="Sig_transdc_resp-reg_receiver"/>
</dbReference>
<dbReference type="Gene3D" id="3.40.50.2300">
    <property type="match status" value="1"/>
</dbReference>
<evidence type="ECO:0000256" key="1">
    <source>
        <dbReference type="ARBA" id="ARBA00022553"/>
    </source>
</evidence>
<dbReference type="GO" id="GO:0000160">
    <property type="term" value="P:phosphorelay signal transduction system"/>
    <property type="evidence" value="ECO:0007669"/>
    <property type="project" value="InterPro"/>
</dbReference>
<dbReference type="RefSeq" id="WP_067615804.1">
    <property type="nucleotide sequence ID" value="NZ_MAGO01000001.1"/>
</dbReference>
<dbReference type="InterPro" id="IPR011006">
    <property type="entry name" value="CheY-like_superfamily"/>
</dbReference>
<accession>A0A1B9F9H2</accession>
<dbReference type="OrthoDB" id="9800029at2"/>
<sequence length="119" mass="13114">MEKGKILVIEDEDGIREVVSEALHLYGHDVAVCPSGSAALKRLREERFDLVITDLVLPECDGFEILKYINEQGINTPVIVLSGYLAGDAKEKALSLGATQYLQKPVSVKELIDIVRSFV</sequence>
<dbReference type="PANTHER" id="PTHR44591">
    <property type="entry name" value="STRESS RESPONSE REGULATOR PROTEIN 1"/>
    <property type="match status" value="1"/>
</dbReference>
<reference evidence="4 5" key="1">
    <citation type="submission" date="2016-06" db="EMBL/GenBank/DDBJ databases">
        <title>Respiratory ammonification of nitrate coupled to the oxidation of elemental sulfur in deep-sea autotrophic thermophilic bacteria.</title>
        <authorList>
            <person name="Slobodkina G.B."/>
            <person name="Mardanov A.V."/>
            <person name="Ravin N.V."/>
            <person name="Frolova A.A."/>
            <person name="Viryasiv M.B."/>
            <person name="Chernyh N.A."/>
            <person name="Bonch-Osmolovskaya E.A."/>
            <person name="Slobodkin A.I."/>
        </authorList>
    </citation>
    <scope>NUCLEOTIDE SEQUENCE [LARGE SCALE GENOMIC DNA]</scope>
    <source>
        <strain evidence="4 5">S69</strain>
    </source>
</reference>
<dbReference type="InterPro" id="IPR050595">
    <property type="entry name" value="Bact_response_regulator"/>
</dbReference>
<dbReference type="Pfam" id="PF00072">
    <property type="entry name" value="Response_reg"/>
    <property type="match status" value="1"/>
</dbReference>
<dbReference type="SMART" id="SM00448">
    <property type="entry name" value="REC"/>
    <property type="match status" value="1"/>
</dbReference>
<gene>
    <name evidence="4" type="ORF">DBT_0377</name>
</gene>
<dbReference type="STRING" id="1156395.DBT_0377"/>
<evidence type="ECO:0000313" key="5">
    <source>
        <dbReference type="Proteomes" id="UP000093080"/>
    </source>
</evidence>
<keyword evidence="1 2" id="KW-0597">Phosphoprotein</keyword>